<comment type="caution">
    <text evidence="2">The sequence shown here is derived from an EMBL/GenBank/DDBJ whole genome shotgun (WGS) entry which is preliminary data.</text>
</comment>
<evidence type="ECO:0008006" key="4">
    <source>
        <dbReference type="Google" id="ProtNLM"/>
    </source>
</evidence>
<reference evidence="3" key="1">
    <citation type="journal article" date="2019" name="Int. J. Syst. Evol. Microbiol.">
        <title>The Global Catalogue of Microorganisms (GCM) 10K type strain sequencing project: providing services to taxonomists for standard genome sequencing and annotation.</title>
        <authorList>
            <consortium name="The Broad Institute Genomics Platform"/>
            <consortium name="The Broad Institute Genome Sequencing Center for Infectious Disease"/>
            <person name="Wu L."/>
            <person name="Ma J."/>
        </authorList>
    </citation>
    <scope>NUCLEOTIDE SEQUENCE [LARGE SCALE GENOMIC DNA]</scope>
    <source>
        <strain evidence="3">KCTC 42585</strain>
    </source>
</reference>
<accession>A0ABW5IY16</accession>
<gene>
    <name evidence="2" type="ORF">ACFSTG_06820</name>
</gene>
<evidence type="ECO:0000313" key="2">
    <source>
        <dbReference type="EMBL" id="MFD2517600.1"/>
    </source>
</evidence>
<keyword evidence="1" id="KW-1133">Transmembrane helix</keyword>
<dbReference type="EMBL" id="JBHULT010000006">
    <property type="protein sequence ID" value="MFD2517600.1"/>
    <property type="molecule type" value="Genomic_DNA"/>
</dbReference>
<organism evidence="2 3">
    <name type="scientific">Salinimicrobium flavum</name>
    <dbReference type="NCBI Taxonomy" id="1737065"/>
    <lineage>
        <taxon>Bacteria</taxon>
        <taxon>Pseudomonadati</taxon>
        <taxon>Bacteroidota</taxon>
        <taxon>Flavobacteriia</taxon>
        <taxon>Flavobacteriales</taxon>
        <taxon>Flavobacteriaceae</taxon>
        <taxon>Salinimicrobium</taxon>
    </lineage>
</organism>
<dbReference type="RefSeq" id="WP_380750069.1">
    <property type="nucleotide sequence ID" value="NZ_JBHULT010000006.1"/>
</dbReference>
<evidence type="ECO:0000256" key="1">
    <source>
        <dbReference type="SAM" id="Phobius"/>
    </source>
</evidence>
<name>A0ABW5IY16_9FLAO</name>
<feature type="transmembrane region" description="Helical" evidence="1">
    <location>
        <begin position="6"/>
        <end position="24"/>
    </location>
</feature>
<proteinExistence type="predicted"/>
<evidence type="ECO:0000313" key="3">
    <source>
        <dbReference type="Proteomes" id="UP001597468"/>
    </source>
</evidence>
<keyword evidence="1" id="KW-0472">Membrane</keyword>
<dbReference type="Proteomes" id="UP001597468">
    <property type="component" value="Unassembled WGS sequence"/>
</dbReference>
<keyword evidence="3" id="KW-1185">Reference proteome</keyword>
<keyword evidence="1" id="KW-0812">Transmembrane</keyword>
<sequence>MEYFKEIWLILTPIITAILTYFIAIRGKRKDVNLEKEKKLNIVISDLLDVFYFLQSLKSISDLNKEELPFPPRMFSFILIQSGMIDESCLQELKKSIKLLKSYDPVTYYDINGIGERFDYLQSNFITPLITSKNNQELNSNLSEGYLDGLIEEIKTHILSISRKANKGNYKLLKKRITREVKSNEIKEELINNYFDFLRKLPHYENFTDEELKRETSGEEFQKLMEAQLSVLEVADNKELMKIVAEDPDISVEEMKSRLGISTSS</sequence>
<protein>
    <recommendedName>
        <fullName evidence="4">Tellurite resistance protein TerB</fullName>
    </recommendedName>
</protein>